<dbReference type="NCBIfam" id="NF038389">
    <property type="entry name" value="ArsS_fam_HK"/>
    <property type="match status" value="1"/>
</dbReference>
<keyword evidence="13" id="KW-1185">Reference proteome</keyword>
<dbReference type="InterPro" id="IPR036890">
    <property type="entry name" value="HATPase_C_sf"/>
</dbReference>
<evidence type="ECO:0000259" key="11">
    <source>
        <dbReference type="PROSITE" id="PS50109"/>
    </source>
</evidence>
<feature type="transmembrane region" description="Helical" evidence="10">
    <location>
        <begin position="134"/>
        <end position="157"/>
    </location>
</feature>
<evidence type="ECO:0000256" key="8">
    <source>
        <dbReference type="ARBA" id="ARBA00022989"/>
    </source>
</evidence>
<feature type="domain" description="Histidine kinase" evidence="11">
    <location>
        <begin position="214"/>
        <end position="404"/>
    </location>
</feature>
<reference evidence="12 13" key="1">
    <citation type="submission" date="2018-04" db="EMBL/GenBank/DDBJ databases">
        <title>Novel Campyloabacter and Helicobacter Species and Strains.</title>
        <authorList>
            <person name="Mannion A.J."/>
            <person name="Shen Z."/>
            <person name="Fox J.G."/>
        </authorList>
    </citation>
    <scope>NUCLEOTIDE SEQUENCE [LARGE SCALE GENOMIC DNA]</scope>
    <source>
        <strain evidence="12 13">MIT 12-6600</strain>
    </source>
</reference>
<sequence>MKHFWNSIFFKITLLFCAALLGFFALSYFFIKDKMEEDQHLNAIKYNQIVMMLNEIGQLGGGGDVVKKYLHDLGFVEVQESFREQLYEEDEIPQGFVGTIAKIRNTKNGIYILIQDNTESILYRDGTQDSYDRFYLITLAGILMLTFLYVLLLKALIPLNTLRSKIANINSMQVDYIRTKRNPKDEIELLANEFYKFSNKVKALNESRLLFLRSIMHELKTPITKGRITAEMVENPQQKDRLCSVFSRLNELISEFAKIEQLVSRMYTIKKSEFVLEDLIEQTRHMLLVDSTLPNPITLQSPYALIKADFELFAIAIKNMIDNAMKYGNDGKVCIYTQADGLCIENLGNPLKFGLDEYFKPYFRDSKKNIQGFGLGMYIIKNILDNQNFRLRYIHEEGKNIFIIKGCVIENFCDLKNRPAKPELTQSTL</sequence>
<evidence type="ECO:0000313" key="13">
    <source>
        <dbReference type="Proteomes" id="UP000256514"/>
    </source>
</evidence>
<evidence type="ECO:0000256" key="6">
    <source>
        <dbReference type="ARBA" id="ARBA00022692"/>
    </source>
</evidence>
<proteinExistence type="predicted"/>
<dbReference type="Gene3D" id="3.30.565.10">
    <property type="entry name" value="Histidine kinase-like ATPase, C-terminal domain"/>
    <property type="match status" value="1"/>
</dbReference>
<dbReference type="EC" id="2.7.13.3" evidence="3"/>
<evidence type="ECO:0000256" key="5">
    <source>
        <dbReference type="ARBA" id="ARBA00022679"/>
    </source>
</evidence>
<evidence type="ECO:0000256" key="7">
    <source>
        <dbReference type="ARBA" id="ARBA00022777"/>
    </source>
</evidence>
<keyword evidence="8 10" id="KW-1133">Transmembrane helix</keyword>
<dbReference type="AlphaFoldDB" id="A0A3D8IT91"/>
<dbReference type="InterPro" id="IPR003661">
    <property type="entry name" value="HisK_dim/P_dom"/>
</dbReference>
<gene>
    <name evidence="12" type="ORF">CQA54_02765</name>
</gene>
<dbReference type="SMART" id="SM00387">
    <property type="entry name" value="HATPase_c"/>
    <property type="match status" value="1"/>
</dbReference>
<comment type="subcellular location">
    <subcellularLocation>
        <location evidence="2">Membrane</location>
        <topology evidence="2">Multi-pass membrane protein</topology>
    </subcellularLocation>
</comment>
<evidence type="ECO:0000256" key="3">
    <source>
        <dbReference type="ARBA" id="ARBA00012438"/>
    </source>
</evidence>
<organism evidence="12 13">
    <name type="scientific">Helicobacter equorum</name>
    <dbReference type="NCBI Taxonomy" id="361872"/>
    <lineage>
        <taxon>Bacteria</taxon>
        <taxon>Pseudomonadati</taxon>
        <taxon>Campylobacterota</taxon>
        <taxon>Epsilonproteobacteria</taxon>
        <taxon>Campylobacterales</taxon>
        <taxon>Helicobacteraceae</taxon>
        <taxon>Helicobacter</taxon>
    </lineage>
</organism>
<keyword evidence="6 10" id="KW-0812">Transmembrane</keyword>
<dbReference type="PANTHER" id="PTHR45528:SF12">
    <property type="entry name" value="SENSOR HISTIDINE KINASE ARSS"/>
    <property type="match status" value="1"/>
</dbReference>
<comment type="caution">
    <text evidence="12">The sequence shown here is derived from an EMBL/GenBank/DDBJ whole genome shotgun (WGS) entry which is preliminary data.</text>
</comment>
<dbReference type="GO" id="GO:0016020">
    <property type="term" value="C:membrane"/>
    <property type="evidence" value="ECO:0007669"/>
    <property type="project" value="UniProtKB-SubCell"/>
</dbReference>
<evidence type="ECO:0000256" key="10">
    <source>
        <dbReference type="SAM" id="Phobius"/>
    </source>
</evidence>
<protein>
    <recommendedName>
        <fullName evidence="3">histidine kinase</fullName>
        <ecNumber evidence="3">2.7.13.3</ecNumber>
    </recommendedName>
</protein>
<evidence type="ECO:0000256" key="9">
    <source>
        <dbReference type="ARBA" id="ARBA00023136"/>
    </source>
</evidence>
<name>A0A3D8IT91_9HELI</name>
<feature type="transmembrane region" description="Helical" evidence="10">
    <location>
        <begin position="12"/>
        <end position="31"/>
    </location>
</feature>
<dbReference type="CDD" id="cd00082">
    <property type="entry name" value="HisKA"/>
    <property type="match status" value="1"/>
</dbReference>
<evidence type="ECO:0000256" key="2">
    <source>
        <dbReference type="ARBA" id="ARBA00004141"/>
    </source>
</evidence>
<evidence type="ECO:0000256" key="4">
    <source>
        <dbReference type="ARBA" id="ARBA00022553"/>
    </source>
</evidence>
<dbReference type="OrthoDB" id="9812241at2"/>
<dbReference type="Gene3D" id="1.10.287.130">
    <property type="match status" value="1"/>
</dbReference>
<dbReference type="EMBL" id="NXLT01000002">
    <property type="protein sequence ID" value="RDU67864.1"/>
    <property type="molecule type" value="Genomic_DNA"/>
</dbReference>
<evidence type="ECO:0000256" key="1">
    <source>
        <dbReference type="ARBA" id="ARBA00000085"/>
    </source>
</evidence>
<dbReference type="RefSeq" id="WP_115570681.1">
    <property type="nucleotide sequence ID" value="NZ_NXLT01000002.1"/>
</dbReference>
<keyword evidence="7 12" id="KW-0418">Kinase</keyword>
<dbReference type="InterPro" id="IPR050398">
    <property type="entry name" value="HssS/ArlS-like"/>
</dbReference>
<dbReference type="PROSITE" id="PS50109">
    <property type="entry name" value="HIS_KIN"/>
    <property type="match status" value="1"/>
</dbReference>
<keyword evidence="5" id="KW-0808">Transferase</keyword>
<dbReference type="InterPro" id="IPR036097">
    <property type="entry name" value="HisK_dim/P_sf"/>
</dbReference>
<dbReference type="GO" id="GO:0000155">
    <property type="term" value="F:phosphorelay sensor kinase activity"/>
    <property type="evidence" value="ECO:0007669"/>
    <property type="project" value="InterPro"/>
</dbReference>
<accession>A0A3D8IT91</accession>
<dbReference type="InterPro" id="IPR003594">
    <property type="entry name" value="HATPase_dom"/>
</dbReference>
<dbReference type="Proteomes" id="UP000256514">
    <property type="component" value="Unassembled WGS sequence"/>
</dbReference>
<keyword evidence="4" id="KW-0597">Phosphoprotein</keyword>
<dbReference type="SUPFAM" id="SSF47384">
    <property type="entry name" value="Homodimeric domain of signal transducing histidine kinase"/>
    <property type="match status" value="1"/>
</dbReference>
<keyword evidence="9 10" id="KW-0472">Membrane</keyword>
<comment type="catalytic activity">
    <reaction evidence="1">
        <text>ATP + protein L-histidine = ADP + protein N-phospho-L-histidine.</text>
        <dbReference type="EC" id="2.7.13.3"/>
    </reaction>
</comment>
<dbReference type="InterPro" id="IPR047994">
    <property type="entry name" value="ArsS-like"/>
</dbReference>
<evidence type="ECO:0000313" key="12">
    <source>
        <dbReference type="EMBL" id="RDU67864.1"/>
    </source>
</evidence>
<dbReference type="PANTHER" id="PTHR45528">
    <property type="entry name" value="SENSOR HISTIDINE KINASE CPXA"/>
    <property type="match status" value="1"/>
</dbReference>
<dbReference type="InterPro" id="IPR005467">
    <property type="entry name" value="His_kinase_dom"/>
</dbReference>
<dbReference type="SUPFAM" id="SSF55874">
    <property type="entry name" value="ATPase domain of HSP90 chaperone/DNA topoisomerase II/histidine kinase"/>
    <property type="match status" value="1"/>
</dbReference>